<sequence>MNAWNAASSSLSRTSVRAACLRWSFLAAGLLCMGAVTAQEGTAEDAPVRPAPQPDKNGKICQYEDVTGSRMKKRICMTPEQYEARQRAAREAVRELDARSIPKVGEG</sequence>
<reference evidence="3" key="2">
    <citation type="submission" date="2023-04" db="EMBL/GenBank/DDBJ databases">
        <authorList>
            <person name="Sun J.-Q."/>
        </authorList>
    </citation>
    <scope>NUCLEOTIDE SEQUENCE</scope>
    <source>
        <strain evidence="3">CC-YY355</strain>
    </source>
</reference>
<proteinExistence type="predicted"/>
<dbReference type="RefSeq" id="WP_280942587.1">
    <property type="nucleotide sequence ID" value="NZ_JARYGX010000019.1"/>
</dbReference>
<organism evidence="3 4">
    <name type="scientific">Luteimonas composti</name>
    <dbReference type="NCBI Taxonomy" id="398257"/>
    <lineage>
        <taxon>Bacteria</taxon>
        <taxon>Pseudomonadati</taxon>
        <taxon>Pseudomonadota</taxon>
        <taxon>Gammaproteobacteria</taxon>
        <taxon>Lysobacterales</taxon>
        <taxon>Lysobacteraceae</taxon>
        <taxon>Luteimonas</taxon>
    </lineage>
</organism>
<gene>
    <name evidence="3" type="ORF">QF205_09935</name>
</gene>
<feature type="region of interest" description="Disordered" evidence="1">
    <location>
        <begin position="41"/>
        <end position="60"/>
    </location>
</feature>
<comment type="caution">
    <text evidence="3">The sequence shown here is derived from an EMBL/GenBank/DDBJ whole genome shotgun (WGS) entry which is preliminary data.</text>
</comment>
<evidence type="ECO:0008006" key="5">
    <source>
        <dbReference type="Google" id="ProtNLM"/>
    </source>
</evidence>
<keyword evidence="2" id="KW-0732">Signal</keyword>
<protein>
    <recommendedName>
        <fullName evidence="5">DUF4124 domain-containing protein</fullName>
    </recommendedName>
</protein>
<name>A0ABT6MSI4_9GAMM</name>
<reference evidence="3" key="1">
    <citation type="journal article" date="2007" name="Int. J. Syst. Evol. Microbiol.">
        <title>Luteimonas composti sp. nov., a moderately thermophilic bacterium isolated from food waste.</title>
        <authorList>
            <person name="Young C.C."/>
            <person name="Kampfer P."/>
            <person name="Chen W.M."/>
            <person name="Yen W.S."/>
            <person name="Arun A.B."/>
            <person name="Lai W.A."/>
            <person name="Shen F.T."/>
            <person name="Rekha P.D."/>
            <person name="Lin K.Y."/>
            <person name="Chou J.H."/>
        </authorList>
    </citation>
    <scope>NUCLEOTIDE SEQUENCE</scope>
    <source>
        <strain evidence="3">CC-YY355</strain>
    </source>
</reference>
<feature type="chain" id="PRO_5046193652" description="DUF4124 domain-containing protein" evidence="2">
    <location>
        <begin position="39"/>
        <end position="107"/>
    </location>
</feature>
<evidence type="ECO:0000256" key="2">
    <source>
        <dbReference type="SAM" id="SignalP"/>
    </source>
</evidence>
<evidence type="ECO:0000313" key="4">
    <source>
        <dbReference type="Proteomes" id="UP001160550"/>
    </source>
</evidence>
<evidence type="ECO:0000256" key="1">
    <source>
        <dbReference type="SAM" id="MobiDB-lite"/>
    </source>
</evidence>
<feature type="signal peptide" evidence="2">
    <location>
        <begin position="1"/>
        <end position="38"/>
    </location>
</feature>
<keyword evidence="4" id="KW-1185">Reference proteome</keyword>
<dbReference type="Proteomes" id="UP001160550">
    <property type="component" value="Unassembled WGS sequence"/>
</dbReference>
<dbReference type="EMBL" id="JARYGX010000019">
    <property type="protein sequence ID" value="MDH7453384.1"/>
    <property type="molecule type" value="Genomic_DNA"/>
</dbReference>
<evidence type="ECO:0000313" key="3">
    <source>
        <dbReference type="EMBL" id="MDH7453384.1"/>
    </source>
</evidence>
<accession>A0ABT6MSI4</accession>